<name>A0A6P3XBR9_DINQU</name>
<organism evidence="1 2">
    <name type="scientific">Dinoponera quadriceps</name>
    <name type="common">South American ant</name>
    <dbReference type="NCBI Taxonomy" id="609295"/>
    <lineage>
        <taxon>Eukaryota</taxon>
        <taxon>Metazoa</taxon>
        <taxon>Ecdysozoa</taxon>
        <taxon>Arthropoda</taxon>
        <taxon>Hexapoda</taxon>
        <taxon>Insecta</taxon>
        <taxon>Pterygota</taxon>
        <taxon>Neoptera</taxon>
        <taxon>Endopterygota</taxon>
        <taxon>Hymenoptera</taxon>
        <taxon>Apocrita</taxon>
        <taxon>Aculeata</taxon>
        <taxon>Formicoidea</taxon>
        <taxon>Formicidae</taxon>
        <taxon>Ponerinae</taxon>
        <taxon>Ponerini</taxon>
        <taxon>Dinoponera</taxon>
    </lineage>
</organism>
<dbReference type="RefSeq" id="XP_014475698.1">
    <property type="nucleotide sequence ID" value="XM_014620212.1"/>
</dbReference>
<dbReference type="KEGG" id="dqu:106745010"/>
<evidence type="ECO:0000313" key="2">
    <source>
        <dbReference type="RefSeq" id="XP_014475698.1"/>
    </source>
</evidence>
<dbReference type="OrthoDB" id="8184679at2759"/>
<protein>
    <submittedName>
        <fullName evidence="2">Uncharacterized protein LOC106745010</fullName>
    </submittedName>
</protein>
<accession>A0A6P3XBR9</accession>
<proteinExistence type="predicted"/>
<evidence type="ECO:0000313" key="1">
    <source>
        <dbReference type="Proteomes" id="UP000515204"/>
    </source>
</evidence>
<keyword evidence="1" id="KW-1185">Reference proteome</keyword>
<gene>
    <name evidence="2" type="primary">LOC106745010</name>
</gene>
<dbReference type="Proteomes" id="UP000515204">
    <property type="component" value="Unplaced"/>
</dbReference>
<reference evidence="2" key="1">
    <citation type="submission" date="2025-08" db="UniProtKB">
        <authorList>
            <consortium name="RefSeq"/>
        </authorList>
    </citation>
    <scope>IDENTIFICATION</scope>
</reference>
<sequence>MLPHMPELCWDEPVIPCEDNAKLSKWVDQVSTKRDFCWSKPRRNYRMEAILTHTLYKAKRELKRKKLSWSTRPYYCKREDRNKQAEARRMEMDAREEMKENLYGTCVQTLVPEWKAEESTEKGTTKWDDEFVKDVEDVLSNLDSFMNEVNKVQTVVQR</sequence>
<dbReference type="AlphaFoldDB" id="A0A6P3XBR9"/>
<dbReference type="GeneID" id="106745010"/>